<feature type="transmembrane region" description="Helical" evidence="2">
    <location>
        <begin position="353"/>
        <end position="383"/>
    </location>
</feature>
<keyword evidence="2" id="KW-0812">Transmembrane</keyword>
<gene>
    <name evidence="5" type="ORF">HPODL_00087</name>
</gene>
<feature type="transmembrane region" description="Helical" evidence="2">
    <location>
        <begin position="558"/>
        <end position="578"/>
    </location>
</feature>
<dbReference type="RefSeq" id="XP_013937008.1">
    <property type="nucleotide sequence ID" value="XM_014081533.1"/>
</dbReference>
<evidence type="ECO:0000259" key="4">
    <source>
        <dbReference type="Pfam" id="PF06011"/>
    </source>
</evidence>
<dbReference type="HOGENOM" id="CLU_015499_0_0_1"/>
<dbReference type="OrthoDB" id="3992639at2759"/>
<feature type="compositionally biased region" description="Low complexity" evidence="1">
    <location>
        <begin position="112"/>
        <end position="127"/>
    </location>
</feature>
<feature type="signal peptide" evidence="3">
    <location>
        <begin position="1"/>
        <end position="18"/>
    </location>
</feature>
<dbReference type="InterPro" id="IPR040241">
    <property type="entry name" value="TRP_Flc/Pkd2-like"/>
</dbReference>
<dbReference type="GeneID" id="25769562"/>
<proteinExistence type="predicted"/>
<feature type="compositionally biased region" description="Basic and acidic residues" evidence="1">
    <location>
        <begin position="750"/>
        <end position="763"/>
    </location>
</feature>
<feature type="transmembrane region" description="Helical" evidence="2">
    <location>
        <begin position="590"/>
        <end position="615"/>
    </location>
</feature>
<keyword evidence="3" id="KW-0732">Signal</keyword>
<dbReference type="GO" id="GO:0055085">
    <property type="term" value="P:transmembrane transport"/>
    <property type="evidence" value="ECO:0007669"/>
    <property type="project" value="TreeGrafter"/>
</dbReference>
<protein>
    <recommendedName>
        <fullName evidence="4">TRP C-terminal domain-containing protein</fullName>
    </recommendedName>
</protein>
<organism evidence="5 6">
    <name type="scientific">Ogataea parapolymorpha (strain ATCC 26012 / BCRC 20466 / JCM 22074 / NRRL Y-7560 / DL-1)</name>
    <name type="common">Yeast</name>
    <name type="synonym">Hansenula polymorpha</name>
    <dbReference type="NCBI Taxonomy" id="871575"/>
    <lineage>
        <taxon>Eukaryota</taxon>
        <taxon>Fungi</taxon>
        <taxon>Dikarya</taxon>
        <taxon>Ascomycota</taxon>
        <taxon>Saccharomycotina</taxon>
        <taxon>Pichiomycetes</taxon>
        <taxon>Pichiales</taxon>
        <taxon>Pichiaceae</taxon>
        <taxon>Ogataea</taxon>
    </lineage>
</organism>
<keyword evidence="2" id="KW-1133">Transmembrane helix</keyword>
<evidence type="ECO:0000313" key="5">
    <source>
        <dbReference type="EMBL" id="ESX03592.1"/>
    </source>
</evidence>
<dbReference type="PANTHER" id="PTHR31145">
    <property type="entry name" value="INTEGRAL MEMBRANE PROTEIN (AFU_ORTHOLOGUE AFUA_7G01610)"/>
    <property type="match status" value="1"/>
</dbReference>
<dbReference type="InterPro" id="IPR010308">
    <property type="entry name" value="TRP_C"/>
</dbReference>
<feature type="chain" id="PRO_5004808438" description="TRP C-terminal domain-containing protein" evidence="3">
    <location>
        <begin position="19"/>
        <end position="808"/>
    </location>
</feature>
<feature type="transmembrane region" description="Helical" evidence="2">
    <location>
        <begin position="395"/>
        <end position="425"/>
    </location>
</feature>
<dbReference type="eggNOG" id="ENOG502S0RP">
    <property type="taxonomic scope" value="Eukaryota"/>
</dbReference>
<feature type="transmembrane region" description="Helical" evidence="2">
    <location>
        <begin position="226"/>
        <end position="246"/>
    </location>
</feature>
<feature type="domain" description="TRP C-terminal" evidence="4">
    <location>
        <begin position="353"/>
        <end position="618"/>
    </location>
</feature>
<feature type="transmembrane region" description="Helical" evidence="2">
    <location>
        <begin position="526"/>
        <end position="546"/>
    </location>
</feature>
<keyword evidence="6" id="KW-1185">Reference proteome</keyword>
<name>W1QKH8_OGAPD</name>
<feature type="transmembrane region" description="Helical" evidence="2">
    <location>
        <begin position="445"/>
        <end position="466"/>
    </location>
</feature>
<feature type="transmembrane region" description="Helical" evidence="2">
    <location>
        <begin position="281"/>
        <end position="302"/>
    </location>
</feature>
<feature type="compositionally biased region" description="Low complexity" evidence="1">
    <location>
        <begin position="784"/>
        <end position="797"/>
    </location>
</feature>
<evidence type="ECO:0000256" key="3">
    <source>
        <dbReference type="SAM" id="SignalP"/>
    </source>
</evidence>
<dbReference type="PANTHER" id="PTHR31145:SF6">
    <property type="entry name" value="INTEGRAL MEMBRANE PROTEIN (AFU_ORTHOLOGUE AFUA_7G01610)"/>
    <property type="match status" value="1"/>
</dbReference>
<dbReference type="Proteomes" id="UP000008673">
    <property type="component" value="Unassembled WGS sequence"/>
</dbReference>
<evidence type="ECO:0000256" key="2">
    <source>
        <dbReference type="SAM" id="Phobius"/>
    </source>
</evidence>
<comment type="caution">
    <text evidence="5">The sequence shown here is derived from an EMBL/GenBank/DDBJ whole genome shotgun (WGS) entry which is preliminary data.</text>
</comment>
<keyword evidence="2" id="KW-0472">Membrane</keyword>
<accession>W1QKH8</accession>
<evidence type="ECO:0000313" key="6">
    <source>
        <dbReference type="Proteomes" id="UP000008673"/>
    </source>
</evidence>
<dbReference type="GO" id="GO:0016020">
    <property type="term" value="C:membrane"/>
    <property type="evidence" value="ECO:0007669"/>
    <property type="project" value="TreeGrafter"/>
</dbReference>
<feature type="region of interest" description="Disordered" evidence="1">
    <location>
        <begin position="108"/>
        <end position="133"/>
    </location>
</feature>
<dbReference type="KEGG" id="opa:HPODL_00087"/>
<dbReference type="AlphaFoldDB" id="W1QKH8"/>
<sequence>MITLLFLGLLLLAEGAKSALLNVRGCPRSKNMDDALLSPFFTNVSYNDDNGRLDMYIVMDSMGYIVDVNETTNTYTTLHVRLKYVGDVIHDEYLRLCNYSRVLRADGDEPVSTTTSQQSSSSTHHSSLINHSTGIPHISDMIQKRDVPMEKYFPQLLDRSESFDDSCPIYDGDEVAVDLSLYIGYHSPFGTYSLAVTVINSDANHTVIGCSLATFSTVQKRSLQNFMVAFTALLLSLILLSNILGYQLSPYIDTQNPFLYKAASICNAPLLNQLSPSYADYLVYIQFIHFMAGLNLEFPGFFQPLMASQRWAGVMDVLHNHAAMGVDGVYESMWMGGLKRLLGSGFGKDDLPVIWSSFLITALVYISIACVIDLGICSLVLLLKPKDTRPTFARYMRLSFLIVIGNILAAFIGYIATPFLIYSFFVLCAPHTHLYGQPEIQSNPHWVTATASLLLALYFLLQIYYVVRFILIKRGRDMLYKSINVILIWQWAYVHLKTSALWFVAVTFLEHFVFSFAVGALQFSGVVQLIVIICSELVLLCVMLFWEPYYPNTGTNRTKISLAVVKLIIAFLHIAFIDGLNGSEKARTRVVWSILLIELVTLVLVFLIPTLYNFYTTFKMYIKYRKGKKGTDIPDYIEHGNLIEVPLLPDNNSLASFDESFNNWTFETPALFRTSSGTPSVNSKTLELTDHRVVPAVTTGPSTKHTHKSDLAFREADLYYNSFRVLEPDPEVMKLWQERERKLHRAASMEFEKKESKGVEKKGGSKGFEVMRPRPRMRMLAQRTNTSSRSSIVSETSQHQAASGPKKD</sequence>
<reference evidence="5 6" key="1">
    <citation type="journal article" date="2013" name="BMC Genomics">
        <title>Genome sequence and analysis of methylotrophic yeast Hansenula polymorpha DL1.</title>
        <authorList>
            <person name="Ravin N.V."/>
            <person name="Eldarov M.A."/>
            <person name="Kadnikov V.V."/>
            <person name="Beletsky A.V."/>
            <person name="Schneider J."/>
            <person name="Mardanova E.S."/>
            <person name="Smekalova E.M."/>
            <person name="Zvereva M.I."/>
            <person name="Dontsova O.A."/>
            <person name="Mardanov A.V."/>
            <person name="Skryabin K.G."/>
        </authorList>
    </citation>
    <scope>NUCLEOTIDE SEQUENCE [LARGE SCALE GENOMIC DNA]</scope>
    <source>
        <strain evidence="6">ATCC 26012 / BCRC 20466 / JCM 22074 / NRRL Y-7560 / DL-1</strain>
    </source>
</reference>
<feature type="region of interest" description="Disordered" evidence="1">
    <location>
        <begin position="749"/>
        <end position="808"/>
    </location>
</feature>
<dbReference type="STRING" id="871575.W1QKH8"/>
<dbReference type="Pfam" id="PF06011">
    <property type="entry name" value="TRP"/>
    <property type="match status" value="1"/>
</dbReference>
<dbReference type="OMA" id="CPLYYND"/>
<dbReference type="EMBL" id="AEOI02000001">
    <property type="protein sequence ID" value="ESX03592.1"/>
    <property type="molecule type" value="Genomic_DNA"/>
</dbReference>
<evidence type="ECO:0000256" key="1">
    <source>
        <dbReference type="SAM" id="MobiDB-lite"/>
    </source>
</evidence>